<organism evidence="1 2">
    <name type="scientific">Legionella fallonii LLAP-10</name>
    <dbReference type="NCBI Taxonomy" id="1212491"/>
    <lineage>
        <taxon>Bacteria</taxon>
        <taxon>Pseudomonadati</taxon>
        <taxon>Pseudomonadota</taxon>
        <taxon>Gammaproteobacteria</taxon>
        <taxon>Legionellales</taxon>
        <taxon>Legionellaceae</taxon>
        <taxon>Legionella</taxon>
    </lineage>
</organism>
<dbReference type="Proteomes" id="UP000032430">
    <property type="component" value="Chromosome I"/>
</dbReference>
<reference evidence="2" key="1">
    <citation type="submission" date="2014-09" db="EMBL/GenBank/DDBJ databases">
        <authorList>
            <person name="Gomez-Valero L."/>
        </authorList>
    </citation>
    <scope>NUCLEOTIDE SEQUENCE [LARGE SCALE GENOMIC DNA]</scope>
    <source>
        <strain evidence="2">ATCC700992</strain>
    </source>
</reference>
<sequence>MNTMQLLTQVNAQQDKDAQTSYLSVAGKTIGDLHVDQEGNQQLTVYG</sequence>
<dbReference type="STRING" id="1212491.LFA_1351"/>
<protein>
    <submittedName>
        <fullName evidence="1">Uncharacterized protein</fullName>
    </submittedName>
</protein>
<name>A0A098G465_9GAMM</name>
<dbReference type="HOGENOM" id="CLU_3169687_0_0_6"/>
<evidence type="ECO:0000313" key="1">
    <source>
        <dbReference type="EMBL" id="CEG56774.1"/>
    </source>
</evidence>
<gene>
    <name evidence="1" type="ORF">LFA_1351</name>
</gene>
<dbReference type="KEGG" id="lfa:LFA_1351"/>
<dbReference type="EMBL" id="LN614827">
    <property type="protein sequence ID" value="CEG56774.1"/>
    <property type="molecule type" value="Genomic_DNA"/>
</dbReference>
<dbReference type="AlphaFoldDB" id="A0A098G465"/>
<evidence type="ECO:0000313" key="2">
    <source>
        <dbReference type="Proteomes" id="UP000032430"/>
    </source>
</evidence>
<accession>A0A098G465</accession>
<proteinExistence type="predicted"/>
<keyword evidence="2" id="KW-1185">Reference proteome</keyword>